<dbReference type="Proteomes" id="UP000238358">
    <property type="component" value="Chromosome"/>
</dbReference>
<gene>
    <name evidence="2" type="ORF">C6Y28_06280</name>
</gene>
<dbReference type="OrthoDB" id="9798098at2"/>
<protein>
    <submittedName>
        <fullName evidence="2">Iron hydrogenase</fullName>
    </submittedName>
</protein>
<dbReference type="AlphaFoldDB" id="A0A2S0M6Z7"/>
<dbReference type="EMBL" id="CP027569">
    <property type="protein sequence ID" value="AVO27234.1"/>
    <property type="molecule type" value="Genomic_DNA"/>
</dbReference>
<dbReference type="Pfam" id="PF02906">
    <property type="entry name" value="Fe_hyd_lg_C"/>
    <property type="match status" value="1"/>
</dbReference>
<name>A0A2S0M6Z7_MEGEL</name>
<reference evidence="2 3" key="1">
    <citation type="journal article" date="2018" name="Genome Announc.">
        <title>Complete genomes of two Megasphaera elsdenii strains, NCIMB 702410 and ATCC 25940.</title>
        <authorList>
            <person name="Hatmaker E.A."/>
            <person name="O'Dell K."/>
            <person name="Riley L.A."/>
            <person name="Klingeman D.M."/>
            <person name="Guss A.M."/>
        </authorList>
    </citation>
    <scope>NUCLEOTIDE SEQUENCE [LARGE SCALE GENOMIC DNA]</scope>
    <source>
        <strain evidence="2 3">NCIMB702410</strain>
    </source>
</reference>
<evidence type="ECO:0000313" key="3">
    <source>
        <dbReference type="Proteomes" id="UP000238358"/>
    </source>
</evidence>
<dbReference type="PANTHER" id="PTHR11615">
    <property type="entry name" value="NITRATE, FORMATE, IRON DEHYDROGENASE"/>
    <property type="match status" value="1"/>
</dbReference>
<dbReference type="SUPFAM" id="SSF54862">
    <property type="entry name" value="4Fe-4S ferredoxins"/>
    <property type="match status" value="1"/>
</dbReference>
<dbReference type="Gene3D" id="3.30.70.20">
    <property type="match status" value="1"/>
</dbReference>
<evidence type="ECO:0000259" key="1">
    <source>
        <dbReference type="PROSITE" id="PS51379"/>
    </source>
</evidence>
<dbReference type="RefSeq" id="WP_027895370.1">
    <property type="nucleotide sequence ID" value="NZ_CBCSUK010000014.1"/>
</dbReference>
<dbReference type="InterPro" id="IPR004108">
    <property type="entry name" value="Fe_hydrogenase_lsu_C"/>
</dbReference>
<accession>A0A2S0M6Z7</accession>
<dbReference type="InterPro" id="IPR050340">
    <property type="entry name" value="Cytosolic_Fe-S_CAF"/>
</dbReference>
<dbReference type="InterPro" id="IPR009016">
    <property type="entry name" value="Fe_hydrogenase"/>
</dbReference>
<evidence type="ECO:0000313" key="2">
    <source>
        <dbReference type="EMBL" id="AVO27234.1"/>
    </source>
</evidence>
<dbReference type="SUPFAM" id="SSF53920">
    <property type="entry name" value="Fe-only hydrogenase"/>
    <property type="match status" value="1"/>
</dbReference>
<proteinExistence type="predicted"/>
<sequence>MKTLDELYQQMLKRAADGKPVGVDGDPKLIDCLAHPDDHPLIWRVKPCLCPPDEPHHCQEACDWGAITSGPDGIAIDDSQCVGCQACVDACKLDTLKTRKDIIPVVQELHDYDGPIYALVAPAVSGQFGPDVTMGKLRTAFKRLGFTGMLEVAVFADILTLKEALEFDKNINNEDQFQLTSCCCPMWIAMIKKLYHQLLPNVPGSVSPMIAGGRTVKALHPKAKTVFIGPCLAKKAERKEPDLVGAVDYVLTYQELRDLFSVTNIDLASLPEDNLPHASEAGISYAYAGGVSEAVTETVHQLNPDRQVDIKTRKADGVPACKAMINDILAGNRDGNFFEGMGCMGGCVGGPRAIIKKEEGKANVQAYGKQAVYKTPMENPYVIELLKKLGFPTVEEFLERSHLYDRKFD</sequence>
<organism evidence="2 3">
    <name type="scientific">Megasphaera elsdenii</name>
    <dbReference type="NCBI Taxonomy" id="907"/>
    <lineage>
        <taxon>Bacteria</taxon>
        <taxon>Bacillati</taxon>
        <taxon>Bacillota</taxon>
        <taxon>Negativicutes</taxon>
        <taxon>Veillonellales</taxon>
        <taxon>Veillonellaceae</taxon>
        <taxon>Megasphaera</taxon>
    </lineage>
</organism>
<dbReference type="Gene3D" id="3.40.950.10">
    <property type="entry name" value="Fe-only Hydrogenase (Larger Subunit), Chain L, domain 3"/>
    <property type="match status" value="1"/>
</dbReference>
<feature type="domain" description="4Fe-4S ferredoxin-type" evidence="1">
    <location>
        <begin position="72"/>
        <end position="101"/>
    </location>
</feature>
<dbReference type="InterPro" id="IPR017896">
    <property type="entry name" value="4Fe4S_Fe-S-bd"/>
</dbReference>
<dbReference type="PROSITE" id="PS51379">
    <property type="entry name" value="4FE4S_FER_2"/>
    <property type="match status" value="1"/>
</dbReference>